<evidence type="ECO:0000313" key="3">
    <source>
        <dbReference type="Proteomes" id="UP001234989"/>
    </source>
</evidence>
<dbReference type="Proteomes" id="UP001234989">
    <property type="component" value="Chromosome 3"/>
</dbReference>
<accession>A0AAF0QBE2</accession>
<sequence length="227" mass="26022">MGNHPSQKIPISLMPHSSSTRNGFSDPRMDSPFKTTKWYIKGSDFVVFLNKAKEKSDSAMAADTSLQLKALTRSPCQDTCRSFLIAVIEHSLERKQSIIIAPLQHQPHKEQRKRRRRGRRVVAAVDFLDINGNHWHSRGATHPLRKIPISMMPHSSSFQDYDQLIVNKYGDTLGLKWGSDVFYDKAKEKPATPWLQTPFSWERSLHHRPFRVATPRYGMGHLHAQIG</sequence>
<feature type="region of interest" description="Disordered" evidence="1">
    <location>
        <begin position="1"/>
        <end position="28"/>
    </location>
</feature>
<organism evidence="2 3">
    <name type="scientific">Solanum verrucosum</name>
    <dbReference type="NCBI Taxonomy" id="315347"/>
    <lineage>
        <taxon>Eukaryota</taxon>
        <taxon>Viridiplantae</taxon>
        <taxon>Streptophyta</taxon>
        <taxon>Embryophyta</taxon>
        <taxon>Tracheophyta</taxon>
        <taxon>Spermatophyta</taxon>
        <taxon>Magnoliopsida</taxon>
        <taxon>eudicotyledons</taxon>
        <taxon>Gunneridae</taxon>
        <taxon>Pentapetalae</taxon>
        <taxon>asterids</taxon>
        <taxon>lamiids</taxon>
        <taxon>Solanales</taxon>
        <taxon>Solanaceae</taxon>
        <taxon>Solanoideae</taxon>
        <taxon>Solaneae</taxon>
        <taxon>Solanum</taxon>
    </lineage>
</organism>
<evidence type="ECO:0000256" key="1">
    <source>
        <dbReference type="SAM" id="MobiDB-lite"/>
    </source>
</evidence>
<proteinExistence type="predicted"/>
<dbReference type="EMBL" id="CP133614">
    <property type="protein sequence ID" value="WMV20592.1"/>
    <property type="molecule type" value="Genomic_DNA"/>
</dbReference>
<dbReference type="AlphaFoldDB" id="A0AAF0QBE2"/>
<keyword evidence="3" id="KW-1185">Reference proteome</keyword>
<protein>
    <submittedName>
        <fullName evidence="2">Uncharacterized protein</fullName>
    </submittedName>
</protein>
<evidence type="ECO:0000313" key="2">
    <source>
        <dbReference type="EMBL" id="WMV20592.1"/>
    </source>
</evidence>
<name>A0AAF0QBE2_SOLVR</name>
<reference evidence="2" key="1">
    <citation type="submission" date="2023-08" db="EMBL/GenBank/DDBJ databases">
        <title>A de novo genome assembly of Solanum verrucosum Schlechtendal, a Mexican diploid species geographically isolated from the other diploid A-genome species in potato relatives.</title>
        <authorList>
            <person name="Hosaka K."/>
        </authorList>
    </citation>
    <scope>NUCLEOTIDE SEQUENCE</scope>
    <source>
        <tissue evidence="2">Young leaves</tissue>
    </source>
</reference>
<gene>
    <name evidence="2" type="ORF">MTR67_013977</name>
</gene>